<dbReference type="EMBL" id="CM056741">
    <property type="protein sequence ID" value="KAJ8686845.1"/>
    <property type="molecule type" value="Genomic_DNA"/>
</dbReference>
<protein>
    <submittedName>
        <fullName evidence="1">Uncharacterized protein</fullName>
    </submittedName>
</protein>
<gene>
    <name evidence="1" type="ORF">QAD02_022639</name>
</gene>
<sequence>LSPASSSSTHPFECPLCKKKYKWKVSVTRHLREECGKTPQHHCTQCNKRFKQRCSFQRHMLTQHHQDERVYRSGRRYPDPKSEVRAAAIERSGLLPLVEAAVRQEIRAEGPVSDAVVPAANPNPIATNPSATNLSATNLSVTNLSSTTIPTTNLSTTVTLPATTTKVDAHSAWVHQQHVSTIQSPQTTSVVQQSSGGTKNLKRGTFQTSSHTQLQLETAISELKSFSEHKSISELK</sequence>
<comment type="caution">
    <text evidence="1">The sequence shown here is derived from an EMBL/GenBank/DDBJ whole genome shotgun (WGS) entry which is preliminary data.</text>
</comment>
<evidence type="ECO:0000313" key="2">
    <source>
        <dbReference type="Proteomes" id="UP001239111"/>
    </source>
</evidence>
<organism evidence="1 2">
    <name type="scientific">Eretmocerus hayati</name>
    <dbReference type="NCBI Taxonomy" id="131215"/>
    <lineage>
        <taxon>Eukaryota</taxon>
        <taxon>Metazoa</taxon>
        <taxon>Ecdysozoa</taxon>
        <taxon>Arthropoda</taxon>
        <taxon>Hexapoda</taxon>
        <taxon>Insecta</taxon>
        <taxon>Pterygota</taxon>
        <taxon>Neoptera</taxon>
        <taxon>Endopterygota</taxon>
        <taxon>Hymenoptera</taxon>
        <taxon>Apocrita</taxon>
        <taxon>Proctotrupomorpha</taxon>
        <taxon>Chalcidoidea</taxon>
        <taxon>Aphelinidae</taxon>
        <taxon>Aphelininae</taxon>
        <taxon>Eretmocerus</taxon>
    </lineage>
</organism>
<reference evidence="1" key="1">
    <citation type="submission" date="2023-04" db="EMBL/GenBank/DDBJ databases">
        <title>A chromosome-level genome assembly of the parasitoid wasp Eretmocerus hayati.</title>
        <authorList>
            <person name="Zhong Y."/>
            <person name="Liu S."/>
            <person name="Liu Y."/>
        </authorList>
    </citation>
    <scope>NUCLEOTIDE SEQUENCE</scope>
    <source>
        <strain evidence="1">ZJU_SS_LIU_2023</strain>
    </source>
</reference>
<feature type="non-terminal residue" evidence="1">
    <location>
        <position position="1"/>
    </location>
</feature>
<keyword evidence="2" id="KW-1185">Reference proteome</keyword>
<proteinExistence type="predicted"/>
<evidence type="ECO:0000313" key="1">
    <source>
        <dbReference type="EMBL" id="KAJ8686845.1"/>
    </source>
</evidence>
<accession>A0ACC2PTC2</accession>
<dbReference type="Proteomes" id="UP001239111">
    <property type="component" value="Chromosome 1"/>
</dbReference>
<name>A0ACC2PTC2_9HYME</name>